<feature type="region of interest" description="Disordered" evidence="1">
    <location>
        <begin position="39"/>
        <end position="69"/>
    </location>
</feature>
<keyword evidence="4" id="KW-1185">Reference proteome</keyword>
<name>A0ABR4N2R7_9FUNG</name>
<dbReference type="Gene3D" id="1.10.720.30">
    <property type="entry name" value="SAP domain"/>
    <property type="match status" value="1"/>
</dbReference>
<dbReference type="SUPFAM" id="SSF68906">
    <property type="entry name" value="SAP domain"/>
    <property type="match status" value="1"/>
</dbReference>
<dbReference type="InterPro" id="IPR016024">
    <property type="entry name" value="ARM-type_fold"/>
</dbReference>
<feature type="compositionally biased region" description="Low complexity" evidence="1">
    <location>
        <begin position="308"/>
        <end position="330"/>
    </location>
</feature>
<dbReference type="InterPro" id="IPR048733">
    <property type="entry name" value="CFA69_ARM_dom"/>
</dbReference>
<dbReference type="EMBL" id="JADGIZ020000041">
    <property type="protein sequence ID" value="KAL2913810.1"/>
    <property type="molecule type" value="Genomic_DNA"/>
</dbReference>
<dbReference type="Proteomes" id="UP001527925">
    <property type="component" value="Unassembled WGS sequence"/>
</dbReference>
<dbReference type="Gene3D" id="1.25.10.10">
    <property type="entry name" value="Leucine-rich Repeat Variant"/>
    <property type="match status" value="1"/>
</dbReference>
<feature type="region of interest" description="Disordered" evidence="1">
    <location>
        <begin position="228"/>
        <end position="255"/>
    </location>
</feature>
<dbReference type="InterPro" id="IPR036361">
    <property type="entry name" value="SAP_dom_sf"/>
</dbReference>
<protein>
    <recommendedName>
        <fullName evidence="2">SAP domain-containing protein</fullName>
    </recommendedName>
</protein>
<feature type="region of interest" description="Disordered" evidence="1">
    <location>
        <begin position="296"/>
        <end position="385"/>
    </location>
</feature>
<evidence type="ECO:0000313" key="3">
    <source>
        <dbReference type="EMBL" id="KAL2913810.1"/>
    </source>
</evidence>
<gene>
    <name evidence="3" type="ORF">HK105_206689</name>
</gene>
<dbReference type="Pfam" id="PF21049">
    <property type="entry name" value="CFA69_ARM_rpt"/>
    <property type="match status" value="2"/>
</dbReference>
<evidence type="ECO:0000256" key="1">
    <source>
        <dbReference type="SAM" id="MobiDB-lite"/>
    </source>
</evidence>
<dbReference type="PANTHER" id="PTHR14716">
    <property type="entry name" value="CILIA- AND FLAGELLA-ASSOCIATED PROTEIN 69"/>
    <property type="match status" value="1"/>
</dbReference>
<dbReference type="PROSITE" id="PS50800">
    <property type="entry name" value="SAP"/>
    <property type="match status" value="1"/>
</dbReference>
<dbReference type="SMART" id="SM00513">
    <property type="entry name" value="SAP"/>
    <property type="match status" value="1"/>
</dbReference>
<dbReference type="PANTHER" id="PTHR14716:SF0">
    <property type="entry name" value="CILIA- AND FLAGELLA-ASSOCIATED PROTEIN 69"/>
    <property type="match status" value="1"/>
</dbReference>
<proteinExistence type="predicted"/>
<organism evidence="3 4">
    <name type="scientific">Polyrhizophydium stewartii</name>
    <dbReference type="NCBI Taxonomy" id="2732419"/>
    <lineage>
        <taxon>Eukaryota</taxon>
        <taxon>Fungi</taxon>
        <taxon>Fungi incertae sedis</taxon>
        <taxon>Chytridiomycota</taxon>
        <taxon>Chytridiomycota incertae sedis</taxon>
        <taxon>Chytridiomycetes</taxon>
        <taxon>Rhizophydiales</taxon>
        <taxon>Rhizophydiales incertae sedis</taxon>
        <taxon>Polyrhizophydium</taxon>
    </lineage>
</organism>
<evidence type="ECO:0000313" key="4">
    <source>
        <dbReference type="Proteomes" id="UP001527925"/>
    </source>
</evidence>
<sequence>MIDLQKLKVADLKAELAKYGLPTSGRKEELVARLSEHLAASDSDATVAQQARDGAVEQATAAAQPPAAAAAADAPAAAQAKTAAAHAAHGPSAASNLQASVPTQAAAAASTEPAGAGAAKAPTVSVAAVAQLSAEERLRLRSERFGAAVPAAGTKKDAAAASTAVPVAAAASKAQQPAKAAAAATTASASQPAKPIPAALLDDRPLVDPATLARREKRFGSVLKAAAASAADTKPADAQAAAAAPKPAAKQKGTASAAVAVATSIEEEKRRRRMERFQLDQAEAVKRAKAEMALVSTTTDMRAPPLAPLHAPSLPRLKPAAPAAASAPRSPARHKPDPPADLAASQPRQQQTQPDQPRQHEPHEPHEQQVSQPQRHSPPQPRPKLAPISKEARIASIIPSFQRALAADPAVSVDFERVFRLFTGKHTARMYDRHATVLDKLVRVYRDGPVLADLKVIGTVLQLSLDKVVAGGAELVLPLMRLIQTLRRMEISDIEIKKRTMVLENVAYILASLSKLLQLCNEEIRHHVCEAIFSFSGGSTIDPEAASTRRIVFSLNEPDPIPSPGSVEALQANLDESSERSRMLLTAAESSEIVVDITETLAQTDSQQDRIGLLKCLRRLSTSDECSRQMSEAGTVGVLMHLISLNQDGATFYAIEVLWNLLSSQSAAKDVAQALSTSGHLRVLKELFDDLALNGHRQANKQLRNEILIVLTHVVHHSAASLPLFLEVDLLDSVSLFLTHPELNTVQEVAAPIVLTPGKDDFEFKRLLLTLTRALVAHPPNLAKMLDDQLLGFLMLYLDHQSANPTIALWNDSQLRGLQVQILGLLSHLIPRISREFRIMDGYKDLMLFLDHTIEQGKLLEIARIDVAREYRGVLSAALGVLLSLTEVGPTSKKTLASLGIFNHLLNLLGEPVQPTSIWCMSFMICSSLCQGFKANKQVFGESQGVQKLIPFLKYTSAEPSERVAVILAVVECIWGSVCGNYVNEDVFFQNEGIFLLLDLLEDAVPKLKRHIMGCLLDLLENPKCIYHLLQWRMQRDVNKGIEHLLIEMWCSEEMMLGVPQGPDGTIVSVQSRPLLGERQPKIDLAGKGVEPDGGRAIHELQENLRAKIYSMFCKLGFERFFDSLSGRERIKLALISKYLDFKIGEVWAEIADELAFEGIRPVSPDLDCIQTVHQVVLKKAEGVLQRQMDLRRKSDEGKRDLENAFFGELKTREMLRVHGEGRSRTPRHGNRN</sequence>
<dbReference type="InterPro" id="IPR011989">
    <property type="entry name" value="ARM-like"/>
</dbReference>
<feature type="compositionally biased region" description="Low complexity" evidence="1">
    <location>
        <begin position="346"/>
        <end position="356"/>
    </location>
</feature>
<dbReference type="InterPro" id="IPR003034">
    <property type="entry name" value="SAP_dom"/>
</dbReference>
<feature type="compositionally biased region" description="Basic and acidic residues" evidence="1">
    <location>
        <begin position="357"/>
        <end position="367"/>
    </location>
</feature>
<reference evidence="3 4" key="1">
    <citation type="submission" date="2023-09" db="EMBL/GenBank/DDBJ databases">
        <title>Pangenome analysis of Batrachochytrium dendrobatidis and related Chytrids.</title>
        <authorList>
            <person name="Yacoub M.N."/>
            <person name="Stajich J.E."/>
            <person name="James T.Y."/>
        </authorList>
    </citation>
    <scope>NUCLEOTIDE SEQUENCE [LARGE SCALE GENOMIC DNA]</scope>
    <source>
        <strain evidence="3 4">JEL0888</strain>
    </source>
</reference>
<comment type="caution">
    <text evidence="3">The sequence shown here is derived from an EMBL/GenBank/DDBJ whole genome shotgun (WGS) entry which is preliminary data.</text>
</comment>
<dbReference type="Pfam" id="PF02037">
    <property type="entry name" value="SAP"/>
    <property type="match status" value="1"/>
</dbReference>
<evidence type="ECO:0000259" key="2">
    <source>
        <dbReference type="PROSITE" id="PS50800"/>
    </source>
</evidence>
<dbReference type="SUPFAM" id="SSF48371">
    <property type="entry name" value="ARM repeat"/>
    <property type="match status" value="1"/>
</dbReference>
<feature type="compositionally biased region" description="Low complexity" evidence="1">
    <location>
        <begin position="59"/>
        <end position="69"/>
    </location>
</feature>
<accession>A0ABR4N2R7</accession>
<feature type="domain" description="SAP" evidence="2">
    <location>
        <begin position="4"/>
        <end position="38"/>
    </location>
</feature>
<dbReference type="InterPro" id="IPR048732">
    <property type="entry name" value="CFA69"/>
</dbReference>